<dbReference type="OrthoDB" id="184880at2759"/>
<dbReference type="STRING" id="1380566.A0A179F2P1"/>
<dbReference type="GO" id="GO:0008168">
    <property type="term" value="F:methyltransferase activity"/>
    <property type="evidence" value="ECO:0007669"/>
    <property type="project" value="UniProtKB-KW"/>
</dbReference>
<dbReference type="Pfam" id="PF13489">
    <property type="entry name" value="Methyltransf_23"/>
    <property type="match status" value="1"/>
</dbReference>
<sequence>MESTTEAAADRRSDETVSKGKDKDPKTKSPPRTKTPPDVSEVKPTTQQHQSPPEAEIETDDTATIEVDSRHNYDSASDAGYGTDEAGSTASTSISSSIRDYAFENNRRYHKYQEGRYQFPNDEPEQEREDMKHSMIVNLCDGRLHFAPLHNPQRILDVGTGTGIWATDMGDEYPEADVQGIDLSPIQPQWVPPNVHFILDDAEAEWVYPENSLDYIHLRHMTSSIRDWPLLVSRAYEALAPGGWIEMQELMFDLRCDDDSVRPGNMVAGFFDNMKKGLESFGVDLLAMRKNQQFLLDAGFIHVQEVPRKVPVGVWPKGQKMKTIGLYNRSMIYDALSGVSIKPFKHGLKWPQEEIELYLVGVRKDLMDSSQHGYIPFHVVIGQKPE</sequence>
<comment type="caution">
    <text evidence="3">The sequence shown here is derived from an EMBL/GenBank/DDBJ whole genome shotgun (WGS) entry which is preliminary data.</text>
</comment>
<feature type="compositionally biased region" description="Basic and acidic residues" evidence="2">
    <location>
        <begin position="8"/>
        <end position="27"/>
    </location>
</feature>
<dbReference type="KEGG" id="pchm:VFPPC_16843"/>
<dbReference type="InterPro" id="IPR029063">
    <property type="entry name" value="SAM-dependent_MTases_sf"/>
</dbReference>
<dbReference type="RefSeq" id="XP_018137634.1">
    <property type="nucleotide sequence ID" value="XM_018294596.1"/>
</dbReference>
<dbReference type="Gene3D" id="3.40.50.150">
    <property type="entry name" value="Vaccinia Virus protein VP39"/>
    <property type="match status" value="1"/>
</dbReference>
<evidence type="ECO:0000256" key="2">
    <source>
        <dbReference type="SAM" id="MobiDB-lite"/>
    </source>
</evidence>
<evidence type="ECO:0000256" key="1">
    <source>
        <dbReference type="ARBA" id="ARBA00038158"/>
    </source>
</evidence>
<dbReference type="PANTHER" id="PTHR43591">
    <property type="entry name" value="METHYLTRANSFERASE"/>
    <property type="match status" value="1"/>
</dbReference>
<proteinExistence type="inferred from homology"/>
<dbReference type="EMBL" id="LSBJ02000002">
    <property type="protein sequence ID" value="OAQ59641.1"/>
    <property type="molecule type" value="Genomic_DNA"/>
</dbReference>
<dbReference type="AlphaFoldDB" id="A0A179F2P1"/>
<keyword evidence="3" id="KW-0808">Transferase</keyword>
<name>A0A179F2P1_METCM</name>
<dbReference type="SUPFAM" id="SSF53335">
    <property type="entry name" value="S-adenosyl-L-methionine-dependent methyltransferases"/>
    <property type="match status" value="1"/>
</dbReference>
<reference evidence="3 4" key="1">
    <citation type="journal article" date="2016" name="PLoS Pathog.">
        <title>Biosynthesis of antibiotic leucinostatins in bio-control fungus Purpureocillium lilacinum and their inhibition on phytophthora revealed by genome mining.</title>
        <authorList>
            <person name="Wang G."/>
            <person name="Liu Z."/>
            <person name="Lin R."/>
            <person name="Li E."/>
            <person name="Mao Z."/>
            <person name="Ling J."/>
            <person name="Yang Y."/>
            <person name="Yin W.B."/>
            <person name="Xie B."/>
        </authorList>
    </citation>
    <scope>NUCLEOTIDE SEQUENCE [LARGE SCALE GENOMIC DNA]</scope>
    <source>
        <strain evidence="3">170</strain>
    </source>
</reference>
<protein>
    <submittedName>
        <fullName evidence="3">Methyltransferase domain-containing protein</fullName>
    </submittedName>
</protein>
<dbReference type="PANTHER" id="PTHR43591:SF24">
    <property type="entry name" value="2-METHOXY-6-POLYPRENYL-1,4-BENZOQUINOL METHYLASE, MITOCHONDRIAL"/>
    <property type="match status" value="1"/>
</dbReference>
<comment type="similarity">
    <text evidence="1">Belongs to the methyltransferase superfamily. LaeA methyltransferase family.</text>
</comment>
<organism evidence="3 4">
    <name type="scientific">Pochonia chlamydosporia 170</name>
    <dbReference type="NCBI Taxonomy" id="1380566"/>
    <lineage>
        <taxon>Eukaryota</taxon>
        <taxon>Fungi</taxon>
        <taxon>Dikarya</taxon>
        <taxon>Ascomycota</taxon>
        <taxon>Pezizomycotina</taxon>
        <taxon>Sordariomycetes</taxon>
        <taxon>Hypocreomycetidae</taxon>
        <taxon>Hypocreales</taxon>
        <taxon>Clavicipitaceae</taxon>
        <taxon>Pochonia</taxon>
    </lineage>
</organism>
<dbReference type="GeneID" id="28858590"/>
<gene>
    <name evidence="3" type="ORF">VFPPC_16843</name>
</gene>
<dbReference type="GO" id="GO:0032259">
    <property type="term" value="P:methylation"/>
    <property type="evidence" value="ECO:0007669"/>
    <property type="project" value="UniProtKB-KW"/>
</dbReference>
<dbReference type="Proteomes" id="UP000078397">
    <property type="component" value="Unassembled WGS sequence"/>
</dbReference>
<evidence type="ECO:0000313" key="4">
    <source>
        <dbReference type="Proteomes" id="UP000078397"/>
    </source>
</evidence>
<accession>A0A179F2P1</accession>
<evidence type="ECO:0000313" key="3">
    <source>
        <dbReference type="EMBL" id="OAQ59641.1"/>
    </source>
</evidence>
<keyword evidence="3" id="KW-0489">Methyltransferase</keyword>
<keyword evidence="4" id="KW-1185">Reference proteome</keyword>
<dbReference type="CDD" id="cd02440">
    <property type="entry name" value="AdoMet_MTases"/>
    <property type="match status" value="1"/>
</dbReference>
<feature type="region of interest" description="Disordered" evidence="2">
    <location>
        <begin position="1"/>
        <end position="94"/>
    </location>
</feature>